<proteinExistence type="inferred from homology"/>
<dbReference type="InterPro" id="IPR036249">
    <property type="entry name" value="Thioredoxin-like_sf"/>
</dbReference>
<evidence type="ECO:0000256" key="2">
    <source>
        <dbReference type="ARBA" id="ARBA00038124"/>
    </source>
</evidence>
<evidence type="ECO:0008006" key="6">
    <source>
        <dbReference type="Google" id="ProtNLM"/>
    </source>
</evidence>
<dbReference type="OrthoDB" id="262308at2759"/>
<evidence type="ECO:0000313" key="5">
    <source>
        <dbReference type="Proteomes" id="UP000261600"/>
    </source>
</evidence>
<reference evidence="4" key="1">
    <citation type="submission" date="2025-08" db="UniProtKB">
        <authorList>
            <consortium name="Ensembl"/>
        </authorList>
    </citation>
    <scope>IDENTIFICATION</scope>
</reference>
<dbReference type="CTD" id="335309"/>
<feature type="signal peptide" evidence="3">
    <location>
        <begin position="1"/>
        <end position="16"/>
    </location>
</feature>
<dbReference type="PANTHER" id="PTHR15337">
    <property type="entry name" value="ANTERIOR GRADIENT PROTEIN-RELATED"/>
    <property type="match status" value="1"/>
</dbReference>
<comment type="similarity">
    <text evidence="2">Belongs to the AGR family.</text>
</comment>
<dbReference type="STRING" id="43700.ENSMALP00000032900"/>
<protein>
    <recommendedName>
        <fullName evidence="6">Anterior gradient 1</fullName>
    </recommendedName>
</protein>
<dbReference type="Ensembl" id="ENSMALT00000033462.1">
    <property type="protein sequence ID" value="ENSMALP00000032900.1"/>
    <property type="gene ID" value="ENSMALG00000022628.1"/>
</dbReference>
<sequence length="162" mass="18386">MLRWVLLALLIGSCASAGEEKKKKQKTESLARGWGDSIKWVKTYKEALQMTVKSKKPLMVIHHKLDCPHSKALKKAFVAAKSIQKMAKEDFIMLNTVTETGDKNLAPDGYYVPRIIFVDPSKTVRTDIRGRYSNHRYTYQAADLPLLAKNMETAKVLLHPEL</sequence>
<dbReference type="AlphaFoldDB" id="A0A3Q3KH61"/>
<dbReference type="Gene3D" id="3.40.30.10">
    <property type="entry name" value="Glutaredoxin"/>
    <property type="match status" value="1"/>
</dbReference>
<reference evidence="4" key="2">
    <citation type="submission" date="2025-09" db="UniProtKB">
        <authorList>
            <consortium name="Ensembl"/>
        </authorList>
    </citation>
    <scope>IDENTIFICATION</scope>
</reference>
<dbReference type="SUPFAM" id="SSF52833">
    <property type="entry name" value="Thioredoxin-like"/>
    <property type="match status" value="1"/>
</dbReference>
<organism evidence="4 5">
    <name type="scientific">Monopterus albus</name>
    <name type="common">Swamp eel</name>
    <dbReference type="NCBI Taxonomy" id="43700"/>
    <lineage>
        <taxon>Eukaryota</taxon>
        <taxon>Metazoa</taxon>
        <taxon>Chordata</taxon>
        <taxon>Craniata</taxon>
        <taxon>Vertebrata</taxon>
        <taxon>Euteleostomi</taxon>
        <taxon>Actinopterygii</taxon>
        <taxon>Neopterygii</taxon>
        <taxon>Teleostei</taxon>
        <taxon>Neoteleostei</taxon>
        <taxon>Acanthomorphata</taxon>
        <taxon>Anabantaria</taxon>
        <taxon>Synbranchiformes</taxon>
        <taxon>Synbranchidae</taxon>
        <taxon>Monopterus</taxon>
    </lineage>
</organism>
<dbReference type="GO" id="GO:0005783">
    <property type="term" value="C:endoplasmic reticulum"/>
    <property type="evidence" value="ECO:0007669"/>
    <property type="project" value="TreeGrafter"/>
</dbReference>
<dbReference type="Proteomes" id="UP000261600">
    <property type="component" value="Unplaced"/>
</dbReference>
<dbReference type="PANTHER" id="PTHR15337:SF5">
    <property type="entry name" value="ANTERIOR GRADIENT PROTEIN 3"/>
    <property type="match status" value="1"/>
</dbReference>
<dbReference type="RefSeq" id="XP_020466721.1">
    <property type="nucleotide sequence ID" value="XM_020611065.1"/>
</dbReference>
<dbReference type="FunFam" id="3.40.30.10:FF:000036">
    <property type="entry name" value="anterior gradient protein 2 homolog"/>
    <property type="match status" value="1"/>
</dbReference>
<dbReference type="RefSeq" id="XP_020466724.1">
    <property type="nucleotide sequence ID" value="XM_020611068.1"/>
</dbReference>
<dbReference type="RefSeq" id="XP_020466723.1">
    <property type="nucleotide sequence ID" value="XM_020611067.1"/>
</dbReference>
<keyword evidence="5" id="KW-1185">Reference proteome</keyword>
<evidence type="ECO:0000256" key="1">
    <source>
        <dbReference type="ARBA" id="ARBA00022729"/>
    </source>
</evidence>
<keyword evidence="1 3" id="KW-0732">Signal</keyword>
<name>A0A3Q3KH61_MONAL</name>
<evidence type="ECO:0000313" key="4">
    <source>
        <dbReference type="Ensembl" id="ENSMALP00000032900.1"/>
    </source>
</evidence>
<dbReference type="Pfam" id="PF13899">
    <property type="entry name" value="Thioredoxin_7"/>
    <property type="match status" value="1"/>
</dbReference>
<dbReference type="InterPro" id="IPR051099">
    <property type="entry name" value="AGR/TXD"/>
</dbReference>
<dbReference type="KEGG" id="malb:109966315"/>
<accession>A0A3Q3KH61</accession>
<feature type="chain" id="PRO_5018766393" description="Anterior gradient 1" evidence="3">
    <location>
        <begin position="17"/>
        <end position="162"/>
    </location>
</feature>
<dbReference type="GeneID" id="109966315"/>
<evidence type="ECO:0000256" key="3">
    <source>
        <dbReference type="SAM" id="SignalP"/>
    </source>
</evidence>